<dbReference type="InterPro" id="IPR029025">
    <property type="entry name" value="T3SS_substrate_exporter_C"/>
</dbReference>
<dbReference type="RefSeq" id="WP_155476745.1">
    <property type="nucleotide sequence ID" value="NZ_WNKU01000013.1"/>
</dbReference>
<dbReference type="Pfam" id="PF01312">
    <property type="entry name" value="Bac_export_2"/>
    <property type="match status" value="1"/>
</dbReference>
<comment type="caution">
    <text evidence="1">The sequence shown here is derived from an EMBL/GenBank/DDBJ whole genome shotgun (WGS) entry which is preliminary data.</text>
</comment>
<dbReference type="InterPro" id="IPR006135">
    <property type="entry name" value="T3SS_substrate_exporter"/>
</dbReference>
<keyword evidence="1" id="KW-0969">Cilium</keyword>
<dbReference type="EMBL" id="WNKU01000013">
    <property type="protein sequence ID" value="MTV49646.1"/>
    <property type="molecule type" value="Genomic_DNA"/>
</dbReference>
<name>A0A6I3SLI9_HELMO</name>
<dbReference type="GO" id="GO:0005886">
    <property type="term" value="C:plasma membrane"/>
    <property type="evidence" value="ECO:0007669"/>
    <property type="project" value="TreeGrafter"/>
</dbReference>
<reference evidence="1 2" key="1">
    <citation type="submission" date="2019-11" db="EMBL/GenBank/DDBJ databases">
        <title>Whole-genome sequence of a the green, strictly anaerobic photosynthetic bacterium Heliobacillus mobilis DSM 6151.</title>
        <authorList>
            <person name="Kyndt J.A."/>
            <person name="Meyer T.E."/>
        </authorList>
    </citation>
    <scope>NUCLEOTIDE SEQUENCE [LARGE SCALE GENOMIC DNA]</scope>
    <source>
        <strain evidence="1 2">DSM 6151</strain>
    </source>
</reference>
<keyword evidence="2" id="KW-1185">Reference proteome</keyword>
<evidence type="ECO:0000313" key="1">
    <source>
        <dbReference type="EMBL" id="MTV49646.1"/>
    </source>
</evidence>
<organism evidence="1 2">
    <name type="scientific">Heliobacterium mobile</name>
    <name type="common">Heliobacillus mobilis</name>
    <dbReference type="NCBI Taxonomy" id="28064"/>
    <lineage>
        <taxon>Bacteria</taxon>
        <taxon>Bacillati</taxon>
        <taxon>Bacillota</taxon>
        <taxon>Clostridia</taxon>
        <taxon>Eubacteriales</taxon>
        <taxon>Heliobacteriaceae</taxon>
        <taxon>Heliobacterium</taxon>
    </lineage>
</organism>
<accession>A0A6I3SLI9</accession>
<dbReference type="PANTHER" id="PTHR30531">
    <property type="entry name" value="FLAGELLAR BIOSYNTHETIC PROTEIN FLHB"/>
    <property type="match status" value="1"/>
</dbReference>
<dbReference type="PANTHER" id="PTHR30531:SF12">
    <property type="entry name" value="FLAGELLAR BIOSYNTHETIC PROTEIN FLHB"/>
    <property type="match status" value="1"/>
</dbReference>
<keyword evidence="1" id="KW-0966">Cell projection</keyword>
<dbReference type="AlphaFoldDB" id="A0A6I3SLI9"/>
<evidence type="ECO:0000313" key="2">
    <source>
        <dbReference type="Proteomes" id="UP000430670"/>
    </source>
</evidence>
<gene>
    <name evidence="1" type="ORF">GJ688_11735</name>
</gene>
<proteinExistence type="predicted"/>
<dbReference type="Proteomes" id="UP000430670">
    <property type="component" value="Unassembled WGS sequence"/>
</dbReference>
<dbReference type="OrthoDB" id="9810419at2"/>
<dbReference type="GO" id="GO:0009306">
    <property type="term" value="P:protein secretion"/>
    <property type="evidence" value="ECO:0007669"/>
    <property type="project" value="InterPro"/>
</dbReference>
<protein>
    <submittedName>
        <fullName evidence="1">Flagellar biosynthesis protein FlhS</fullName>
    </submittedName>
</protein>
<sequence length="100" mass="11272">MNYRFFNQKQKKEIGGPTAAALRYDANSDTPVVIAQGKGHLARKIIDLAKEKNIPIQEDTLLVENLIDMDLGDTIPPQLYLVIAEILLLLEDMENHQSIQ</sequence>
<dbReference type="SUPFAM" id="SSF160544">
    <property type="entry name" value="EscU C-terminal domain-like"/>
    <property type="match status" value="1"/>
</dbReference>
<dbReference type="Gene3D" id="3.40.1690.10">
    <property type="entry name" value="secretion proteins EscU"/>
    <property type="match status" value="1"/>
</dbReference>
<keyword evidence="1" id="KW-0282">Flagellum</keyword>